<evidence type="ECO:0000256" key="3">
    <source>
        <dbReference type="ARBA" id="ARBA00023015"/>
    </source>
</evidence>
<keyword evidence="3" id="KW-0805">Transcription regulation</keyword>
<name>A0A8H3FCM6_9LECA</name>
<comment type="caution">
    <text evidence="8">The sequence shown here is derived from an EMBL/GenBank/DDBJ whole genome shotgun (WGS) entry which is preliminary data.</text>
</comment>
<reference evidence="8" key="1">
    <citation type="submission" date="2021-03" db="EMBL/GenBank/DDBJ databases">
        <authorList>
            <person name="Tagirdzhanova G."/>
        </authorList>
    </citation>
    <scope>NUCLEOTIDE SEQUENCE</scope>
</reference>
<proteinExistence type="predicted"/>
<organism evidence="8 9">
    <name type="scientific">Gomphillus americanus</name>
    <dbReference type="NCBI Taxonomy" id="1940652"/>
    <lineage>
        <taxon>Eukaryota</taxon>
        <taxon>Fungi</taxon>
        <taxon>Dikarya</taxon>
        <taxon>Ascomycota</taxon>
        <taxon>Pezizomycotina</taxon>
        <taxon>Lecanoromycetes</taxon>
        <taxon>OSLEUM clade</taxon>
        <taxon>Ostropomycetidae</taxon>
        <taxon>Ostropales</taxon>
        <taxon>Graphidaceae</taxon>
        <taxon>Gomphilloideae</taxon>
        <taxon>Gomphillus</taxon>
    </lineage>
</organism>
<dbReference type="OrthoDB" id="3598904at2759"/>
<evidence type="ECO:0000256" key="1">
    <source>
        <dbReference type="ARBA" id="ARBA00022723"/>
    </source>
</evidence>
<feature type="region of interest" description="Disordered" evidence="7">
    <location>
        <begin position="1"/>
        <end position="43"/>
    </location>
</feature>
<dbReference type="GO" id="GO:0003677">
    <property type="term" value="F:DNA binding"/>
    <property type="evidence" value="ECO:0007669"/>
    <property type="project" value="UniProtKB-KW"/>
</dbReference>
<feature type="region of interest" description="Disordered" evidence="7">
    <location>
        <begin position="59"/>
        <end position="88"/>
    </location>
</feature>
<evidence type="ECO:0000313" key="9">
    <source>
        <dbReference type="Proteomes" id="UP000664169"/>
    </source>
</evidence>
<evidence type="ECO:0000256" key="4">
    <source>
        <dbReference type="ARBA" id="ARBA00023125"/>
    </source>
</evidence>
<keyword evidence="6" id="KW-0539">Nucleus</keyword>
<evidence type="ECO:0000256" key="6">
    <source>
        <dbReference type="ARBA" id="ARBA00023242"/>
    </source>
</evidence>
<dbReference type="PANTHER" id="PTHR36206:SF12">
    <property type="entry name" value="ASPERCRYPTIN BIOSYNTHESIS CLUSTER-SPECIFIC TRANSCRIPTION REGULATOR ATNN-RELATED"/>
    <property type="match status" value="1"/>
</dbReference>
<gene>
    <name evidence="8" type="ORF">GOMPHAMPRED_002690</name>
</gene>
<keyword evidence="5" id="KW-0804">Transcription</keyword>
<dbReference type="Proteomes" id="UP000664169">
    <property type="component" value="Unassembled WGS sequence"/>
</dbReference>
<keyword evidence="1" id="KW-0479">Metal-binding</keyword>
<evidence type="ECO:0000256" key="5">
    <source>
        <dbReference type="ARBA" id="ARBA00023163"/>
    </source>
</evidence>
<dbReference type="InterPro" id="IPR052360">
    <property type="entry name" value="Transcr_Regulatory_Proteins"/>
</dbReference>
<evidence type="ECO:0000256" key="7">
    <source>
        <dbReference type="SAM" id="MobiDB-lite"/>
    </source>
</evidence>
<feature type="compositionally biased region" description="Low complexity" evidence="7">
    <location>
        <begin position="8"/>
        <end position="24"/>
    </location>
</feature>
<dbReference type="AlphaFoldDB" id="A0A8H3FCM6"/>
<dbReference type="EMBL" id="CAJPDQ010000018">
    <property type="protein sequence ID" value="CAF9922842.1"/>
    <property type="molecule type" value="Genomic_DNA"/>
</dbReference>
<dbReference type="PANTHER" id="PTHR36206">
    <property type="entry name" value="ASPERCRYPTIN BIOSYNTHESIS CLUSTER-SPECIFIC TRANSCRIPTION REGULATOR ATNN-RELATED"/>
    <property type="match status" value="1"/>
</dbReference>
<accession>A0A8H3FCM6</accession>
<keyword evidence="4" id="KW-0238">DNA-binding</keyword>
<evidence type="ECO:0000256" key="2">
    <source>
        <dbReference type="ARBA" id="ARBA00022833"/>
    </source>
</evidence>
<sequence>MSQNQRESSSSCGSALSPSGSISGPDWLNSPTTPESPQLIVPNEYRNSAQHVILVKQESDSVRRFESPEGSMARSDSFDDGEGSGSELVLARSSPMKRRHTGSVDEIVRICAPPRLFDDVTLKAIHFYKANTIHQIGTHFTLPLWEQLPKIALAESSIRYAMVALSRFHEQFCTSTTPQPALIYYNMAIKDLQNGIPTTTAILCLMLFYTIELLQTSHLSAIKLFRVARRMLYDATPDSSELYLALQAVIRRFDYQIKELCGDIDPSLSYNTIWGSQPVKYLVDKGDFVPRTTFDTFQEAMGSVTTIFRTYRNDPNKDHDAYLAQIAQWQATLERSNKAGTLDHESLTRRIFLELSWRHYKLDISKDRDAPIGVMWWDQWEQHFDETLDWQKRFPDSSTRYTFGLETCHLSELFQLGCDCRCPRIRRKVLAQMAFLEMQEGILCSRDAVRVLERVVEIEERGMNPVSSSEIPEEHRLQEVKFDFNGDRVRIRYMLNSIEHTENLEDVSGPRYC</sequence>
<keyword evidence="9" id="KW-1185">Reference proteome</keyword>
<protein>
    <submittedName>
        <fullName evidence="8">Uncharacterized protein</fullName>
    </submittedName>
</protein>
<keyword evidence="2" id="KW-0862">Zinc</keyword>
<evidence type="ECO:0000313" key="8">
    <source>
        <dbReference type="EMBL" id="CAF9922842.1"/>
    </source>
</evidence>
<dbReference type="GO" id="GO:0046872">
    <property type="term" value="F:metal ion binding"/>
    <property type="evidence" value="ECO:0007669"/>
    <property type="project" value="UniProtKB-KW"/>
</dbReference>